<dbReference type="Gene3D" id="1.20.1290.10">
    <property type="entry name" value="AhpD-like"/>
    <property type="match status" value="1"/>
</dbReference>
<keyword evidence="2" id="KW-0575">Peroxidase</keyword>
<dbReference type="Pfam" id="PF02627">
    <property type="entry name" value="CMD"/>
    <property type="match status" value="1"/>
</dbReference>
<name>A0A543B3Q7_9ACTN</name>
<dbReference type="SUPFAM" id="SSF69118">
    <property type="entry name" value="AhpD-like"/>
    <property type="match status" value="1"/>
</dbReference>
<proteinExistence type="predicted"/>
<gene>
    <name evidence="2" type="ORF">FB566_5077</name>
</gene>
<dbReference type="PANTHER" id="PTHR34846">
    <property type="entry name" value="4-CARBOXYMUCONOLACTONE DECARBOXYLASE FAMILY PROTEIN (AFU_ORTHOLOGUE AFUA_6G11590)"/>
    <property type="match status" value="1"/>
</dbReference>
<dbReference type="EMBL" id="VFOW01000001">
    <property type="protein sequence ID" value="TQL79469.1"/>
    <property type="molecule type" value="Genomic_DNA"/>
</dbReference>
<dbReference type="OrthoDB" id="331146at2"/>
<dbReference type="GO" id="GO:0051920">
    <property type="term" value="F:peroxiredoxin activity"/>
    <property type="evidence" value="ECO:0007669"/>
    <property type="project" value="InterPro"/>
</dbReference>
<dbReference type="InParanoid" id="A0A543B3Q7"/>
<evidence type="ECO:0000259" key="1">
    <source>
        <dbReference type="Pfam" id="PF02627"/>
    </source>
</evidence>
<dbReference type="InterPro" id="IPR004675">
    <property type="entry name" value="AhpD_core"/>
</dbReference>
<protein>
    <submittedName>
        <fullName evidence="2">AhpD family alkylhydroperoxidase</fullName>
    </submittedName>
</protein>
<dbReference type="Proteomes" id="UP000317043">
    <property type="component" value="Unassembled WGS sequence"/>
</dbReference>
<dbReference type="RefSeq" id="WP_142044799.1">
    <property type="nucleotide sequence ID" value="NZ_JBHTGS010000002.1"/>
</dbReference>
<evidence type="ECO:0000313" key="3">
    <source>
        <dbReference type="Proteomes" id="UP000317043"/>
    </source>
</evidence>
<organism evidence="2 3">
    <name type="scientific">Stackebrandtia endophytica</name>
    <dbReference type="NCBI Taxonomy" id="1496996"/>
    <lineage>
        <taxon>Bacteria</taxon>
        <taxon>Bacillati</taxon>
        <taxon>Actinomycetota</taxon>
        <taxon>Actinomycetes</taxon>
        <taxon>Glycomycetales</taxon>
        <taxon>Glycomycetaceae</taxon>
        <taxon>Stackebrandtia</taxon>
    </lineage>
</organism>
<keyword evidence="2" id="KW-0560">Oxidoreductase</keyword>
<dbReference type="InterPro" id="IPR003779">
    <property type="entry name" value="CMD-like"/>
</dbReference>
<feature type="domain" description="Carboxymuconolactone decarboxylase-like" evidence="1">
    <location>
        <begin position="19"/>
        <end position="97"/>
    </location>
</feature>
<accession>A0A543B3Q7</accession>
<dbReference type="InterPro" id="IPR029032">
    <property type="entry name" value="AhpD-like"/>
</dbReference>
<dbReference type="AlphaFoldDB" id="A0A543B3Q7"/>
<reference evidence="2 3" key="1">
    <citation type="submission" date="2019-06" db="EMBL/GenBank/DDBJ databases">
        <title>Sequencing the genomes of 1000 actinobacteria strains.</title>
        <authorList>
            <person name="Klenk H.-P."/>
        </authorList>
    </citation>
    <scope>NUCLEOTIDE SEQUENCE [LARGE SCALE GENOMIC DNA]</scope>
    <source>
        <strain evidence="2 3">DSM 45928</strain>
    </source>
</reference>
<dbReference type="PANTHER" id="PTHR34846:SF7">
    <property type="entry name" value="BLL7811 PROTEIN"/>
    <property type="match status" value="1"/>
</dbReference>
<evidence type="ECO:0000313" key="2">
    <source>
        <dbReference type="EMBL" id="TQL79469.1"/>
    </source>
</evidence>
<sequence>MSMRLDPTQVETLPKLWKAFSSAGNLMRTQELVPQSTLELVNLRASQINGCGYCVDMHTIDMAHAGETAQRIAMVAAWREAPYFTDAERAALLLAEEATRIADAATGVSDEVWDEVRRFYDEEQAAILVGQIAMINAWNRFNVTLQSPAGNYTPGQWG</sequence>
<keyword evidence="3" id="KW-1185">Reference proteome</keyword>
<comment type="caution">
    <text evidence="2">The sequence shown here is derived from an EMBL/GenBank/DDBJ whole genome shotgun (WGS) entry which is preliminary data.</text>
</comment>
<dbReference type="NCBIfam" id="TIGR00778">
    <property type="entry name" value="ahpD_dom"/>
    <property type="match status" value="1"/>
</dbReference>